<dbReference type="GO" id="GO:0005976">
    <property type="term" value="P:polysaccharide metabolic process"/>
    <property type="evidence" value="ECO:0007669"/>
    <property type="project" value="TreeGrafter"/>
</dbReference>
<dbReference type="EMBL" id="JAPDPJ010000041">
    <property type="protein sequence ID" value="MCW3787988.1"/>
    <property type="molecule type" value="Genomic_DNA"/>
</dbReference>
<evidence type="ECO:0000313" key="3">
    <source>
        <dbReference type="EMBL" id="MCW3787988.1"/>
    </source>
</evidence>
<dbReference type="InterPro" id="IPR039069">
    <property type="entry name" value="CE7"/>
</dbReference>
<protein>
    <submittedName>
        <fullName evidence="3">Acetylxylan esterase</fullName>
    </submittedName>
</protein>
<dbReference type="GO" id="GO:0052689">
    <property type="term" value="F:carboxylic ester hydrolase activity"/>
    <property type="evidence" value="ECO:0007669"/>
    <property type="project" value="TreeGrafter"/>
</dbReference>
<feature type="active site" description="Charge relay system" evidence="1">
    <location>
        <position position="417"/>
    </location>
</feature>
<evidence type="ECO:0000313" key="4">
    <source>
        <dbReference type="Proteomes" id="UP001209229"/>
    </source>
</evidence>
<feature type="active site" description="Nucleophile" evidence="1">
    <location>
        <position position="305"/>
    </location>
</feature>
<dbReference type="PANTHER" id="PTHR40111:SF1">
    <property type="entry name" value="CEPHALOSPORIN-C DEACETYLASE"/>
    <property type="match status" value="1"/>
</dbReference>
<gene>
    <name evidence="3" type="ORF">OM075_16045</name>
</gene>
<evidence type="ECO:0000259" key="2">
    <source>
        <dbReference type="Pfam" id="PF05448"/>
    </source>
</evidence>
<sequence>MYRINILLVIAFLFGVSTKISAENYPHRSDVLWVTTPDHSNWLYKTNEMAKISVAVYHYGILQDTLTVNYSIAPDMMESDKSGSVKIKNGIASINMGTLKYPGFLDLNLKINLNGKEYKHHIKVGFDPEKLTAYTKIPSDFDSFWENAKEEAAACPMKVERTFVPEYSSDKVDCYLVKIQAYEKGRYVYGYLSIPKKEGKFPVVFSPPGAGIKPMNPLKDIFYAESGFIRFDMEIHGIRPDLERKDYDEINSAFGNKHNSYLVNGLDNRDNYYMKKVYLSCVRALDYLTSLPEWDGKNLIAQGGSQGGALALITAGLDSRVTACAANHPALSDMGRYKTGKAGGYPHLFTKFDGMDTPEKLKTVQYFDVVNFARKIRVPVFMTWGYNDNVCPPTTSYIVYNTLNTKKESLVTPVNEHWISQTTRHSILDWIRTQLK</sequence>
<dbReference type="SUPFAM" id="SSF53474">
    <property type="entry name" value="alpha/beta-Hydrolases"/>
    <property type="match status" value="1"/>
</dbReference>
<dbReference type="Pfam" id="PF05448">
    <property type="entry name" value="AXE1"/>
    <property type="match status" value="1"/>
</dbReference>
<dbReference type="PANTHER" id="PTHR40111">
    <property type="entry name" value="CEPHALOSPORIN-C DEACETYLASE"/>
    <property type="match status" value="1"/>
</dbReference>
<proteinExistence type="predicted"/>
<dbReference type="Proteomes" id="UP001209229">
    <property type="component" value="Unassembled WGS sequence"/>
</dbReference>
<feature type="active site" description="Charge relay system" evidence="1">
    <location>
        <position position="388"/>
    </location>
</feature>
<organism evidence="3 4">
    <name type="scientific">Plebeiibacterium sediminum</name>
    <dbReference type="NCBI Taxonomy" id="2992112"/>
    <lineage>
        <taxon>Bacteria</taxon>
        <taxon>Pseudomonadati</taxon>
        <taxon>Bacteroidota</taxon>
        <taxon>Bacteroidia</taxon>
        <taxon>Marinilabiliales</taxon>
        <taxon>Marinilabiliaceae</taxon>
        <taxon>Plebeiibacterium</taxon>
    </lineage>
</organism>
<comment type="caution">
    <text evidence="3">The sequence shown here is derived from an EMBL/GenBank/DDBJ whole genome shotgun (WGS) entry which is preliminary data.</text>
</comment>
<reference evidence="3" key="1">
    <citation type="submission" date="2022-10" db="EMBL/GenBank/DDBJ databases">
        <authorList>
            <person name="Yu W.X."/>
        </authorList>
    </citation>
    <scope>NUCLEOTIDE SEQUENCE</scope>
    <source>
        <strain evidence="3">AAT</strain>
    </source>
</reference>
<dbReference type="RefSeq" id="WP_301191549.1">
    <property type="nucleotide sequence ID" value="NZ_JAPDPJ010000041.1"/>
</dbReference>
<dbReference type="InterPro" id="IPR029058">
    <property type="entry name" value="AB_hydrolase_fold"/>
</dbReference>
<evidence type="ECO:0000256" key="1">
    <source>
        <dbReference type="PIRSR" id="PIRSR639069-1"/>
    </source>
</evidence>
<dbReference type="InterPro" id="IPR008391">
    <property type="entry name" value="AXE1_dom"/>
</dbReference>
<accession>A0AAE3M6H7</accession>
<keyword evidence="4" id="KW-1185">Reference proteome</keyword>
<name>A0AAE3M6H7_9BACT</name>
<dbReference type="AlphaFoldDB" id="A0AAE3M6H7"/>
<dbReference type="Gene3D" id="3.40.50.1820">
    <property type="entry name" value="alpha/beta hydrolase"/>
    <property type="match status" value="1"/>
</dbReference>
<feature type="domain" description="Acetyl xylan esterase" evidence="2">
    <location>
        <begin position="135"/>
        <end position="430"/>
    </location>
</feature>